<dbReference type="InterPro" id="IPR050109">
    <property type="entry name" value="HTH-type_TetR-like_transc_reg"/>
</dbReference>
<dbReference type="AlphaFoldDB" id="A0A365P8E8"/>
<dbReference type="GO" id="GO:0003700">
    <property type="term" value="F:DNA-binding transcription factor activity"/>
    <property type="evidence" value="ECO:0007669"/>
    <property type="project" value="TreeGrafter"/>
</dbReference>
<feature type="region of interest" description="Disordered" evidence="4">
    <location>
        <begin position="1"/>
        <end position="20"/>
    </location>
</feature>
<name>A0A365P8E8_9ACTN</name>
<evidence type="ECO:0000313" key="6">
    <source>
        <dbReference type="Proteomes" id="UP000252187"/>
    </source>
</evidence>
<sequence>MPRPVSPRSTTPRSTTPRATATRDALYLAGLRRFASDGWRTARVRDIVADAGQGNDSAINYHFGGRAGLLREVLDRGVLRMEAERRADLRTWVSSPPDLAEIVRAVVSPLADLLDDDEGRWTLRVIGQLGALAEVGRTVNTGPVADTALQDQLEMLVAAATAACGPDLARHRVRQFIVMLTAELAARACDPPEVGPPHGTYVADLIDGFARGLARPAPRP</sequence>
<evidence type="ECO:0000256" key="1">
    <source>
        <dbReference type="ARBA" id="ARBA00023015"/>
    </source>
</evidence>
<evidence type="ECO:0000256" key="4">
    <source>
        <dbReference type="SAM" id="MobiDB-lite"/>
    </source>
</evidence>
<keyword evidence="1" id="KW-0805">Transcription regulation</keyword>
<evidence type="ECO:0000313" key="5">
    <source>
        <dbReference type="EMBL" id="RBA32619.1"/>
    </source>
</evidence>
<proteinExistence type="predicted"/>
<evidence type="ECO:0000256" key="3">
    <source>
        <dbReference type="ARBA" id="ARBA00023163"/>
    </source>
</evidence>
<organism evidence="5 6">
    <name type="scientific">Dietzia maris</name>
    <dbReference type="NCBI Taxonomy" id="37915"/>
    <lineage>
        <taxon>Bacteria</taxon>
        <taxon>Bacillati</taxon>
        <taxon>Actinomycetota</taxon>
        <taxon>Actinomycetes</taxon>
        <taxon>Mycobacteriales</taxon>
        <taxon>Dietziaceae</taxon>
        <taxon>Dietzia</taxon>
    </lineage>
</organism>
<protein>
    <submittedName>
        <fullName evidence="5">TetR/AcrR family transcriptional regulator</fullName>
    </submittedName>
</protein>
<dbReference type="GO" id="GO:0000976">
    <property type="term" value="F:transcription cis-regulatory region binding"/>
    <property type="evidence" value="ECO:0007669"/>
    <property type="project" value="TreeGrafter"/>
</dbReference>
<dbReference type="PANTHER" id="PTHR30055:SF234">
    <property type="entry name" value="HTH-TYPE TRANSCRIPTIONAL REGULATOR BETI"/>
    <property type="match status" value="1"/>
</dbReference>
<dbReference type="EMBL" id="QNTT01000044">
    <property type="protein sequence ID" value="RBA32619.1"/>
    <property type="molecule type" value="Genomic_DNA"/>
</dbReference>
<keyword evidence="3" id="KW-0804">Transcription</keyword>
<keyword evidence="2" id="KW-0238">DNA-binding</keyword>
<accession>A0A365P8E8</accession>
<dbReference type="Proteomes" id="UP000252187">
    <property type="component" value="Unassembled WGS sequence"/>
</dbReference>
<reference evidence="5 6" key="1">
    <citation type="submission" date="2018-06" db="EMBL/GenBank/DDBJ databases">
        <title>Whole genome sequencing of four bacterial strains from South Shetland trench revealing bio-synthetic gene clusters.</title>
        <authorList>
            <person name="Abdel-Mageed W.M."/>
            <person name="Lehri B."/>
            <person name="Jarmusch S.A."/>
            <person name="Miranda K."/>
            <person name="Goodfellow M."/>
            <person name="Jaspars M."/>
            <person name="Karlyshev A.V."/>
        </authorList>
    </citation>
    <scope>NUCLEOTIDE SEQUENCE [LARGE SCALE GENOMIC DNA]</scope>
    <source>
        <strain evidence="5 6">SST1</strain>
    </source>
</reference>
<dbReference type="SUPFAM" id="SSF46689">
    <property type="entry name" value="Homeodomain-like"/>
    <property type="match status" value="1"/>
</dbReference>
<gene>
    <name evidence="5" type="ORF">DQ226_13815</name>
</gene>
<comment type="caution">
    <text evidence="5">The sequence shown here is derived from an EMBL/GenBank/DDBJ whole genome shotgun (WGS) entry which is preliminary data.</text>
</comment>
<dbReference type="PANTHER" id="PTHR30055">
    <property type="entry name" value="HTH-TYPE TRANSCRIPTIONAL REGULATOR RUTR"/>
    <property type="match status" value="1"/>
</dbReference>
<dbReference type="InterPro" id="IPR009057">
    <property type="entry name" value="Homeodomain-like_sf"/>
</dbReference>
<dbReference type="Gene3D" id="1.10.357.10">
    <property type="entry name" value="Tetracycline Repressor, domain 2"/>
    <property type="match status" value="1"/>
</dbReference>
<evidence type="ECO:0000256" key="2">
    <source>
        <dbReference type="ARBA" id="ARBA00023125"/>
    </source>
</evidence>